<dbReference type="STRING" id="863227.GCA_000373005_03530"/>
<gene>
    <name evidence="2" type="ORF">C0Z20_29260</name>
</gene>
<dbReference type="PANTHER" id="PTHR41252">
    <property type="entry name" value="BLR2505 PROTEIN"/>
    <property type="match status" value="1"/>
</dbReference>
<proteinExistence type="predicted"/>
<dbReference type="Pfam" id="PF12680">
    <property type="entry name" value="SnoaL_2"/>
    <property type="match status" value="1"/>
</dbReference>
<dbReference type="PANTHER" id="PTHR41252:SF1">
    <property type="entry name" value="BLR2505 PROTEIN"/>
    <property type="match status" value="1"/>
</dbReference>
<comment type="caution">
    <text evidence="2">The sequence shown here is derived from an EMBL/GenBank/DDBJ whole genome shotgun (WGS) entry which is preliminary data.</text>
</comment>
<dbReference type="Proteomes" id="UP000235777">
    <property type="component" value="Unassembled WGS sequence"/>
</dbReference>
<dbReference type="EMBL" id="PNYC01000028">
    <property type="protein sequence ID" value="PMS30885.1"/>
    <property type="molecule type" value="Genomic_DNA"/>
</dbReference>
<dbReference type="SUPFAM" id="SSF54427">
    <property type="entry name" value="NTF2-like"/>
    <property type="match status" value="1"/>
</dbReference>
<dbReference type="AlphaFoldDB" id="A0A2N7WNG8"/>
<keyword evidence="3" id="KW-1185">Reference proteome</keyword>
<dbReference type="InterPro" id="IPR037401">
    <property type="entry name" value="SnoaL-like"/>
</dbReference>
<dbReference type="InterPro" id="IPR032710">
    <property type="entry name" value="NTF2-like_dom_sf"/>
</dbReference>
<accession>A0A2N7WNG8</accession>
<protein>
    <recommendedName>
        <fullName evidence="1">SnoaL-like domain-containing protein</fullName>
    </recommendedName>
</protein>
<name>A0A2N7WNG8_9BURK</name>
<feature type="domain" description="SnoaL-like" evidence="1">
    <location>
        <begin position="34"/>
        <end position="136"/>
    </location>
</feature>
<evidence type="ECO:0000259" key="1">
    <source>
        <dbReference type="Pfam" id="PF12680"/>
    </source>
</evidence>
<evidence type="ECO:0000313" key="3">
    <source>
        <dbReference type="Proteomes" id="UP000235777"/>
    </source>
</evidence>
<sequence length="157" mass="17347">MNNWWSARQASVRGWSCSKEDVSVSVEQQNIQIVKDAYAANARGDRQGFTASFTAETEIHEAASLPYGGVHKGIDSFSRLMGLVKEHFSNPKFTQHKMIADGDDVILVGELTITGRKLGKTISFRMVEIWTIVDGKTRKLEVIYGDTAAALRAADLI</sequence>
<evidence type="ECO:0000313" key="2">
    <source>
        <dbReference type="EMBL" id="PMS30885.1"/>
    </source>
</evidence>
<reference evidence="2 3" key="1">
    <citation type="submission" date="2018-01" db="EMBL/GenBank/DDBJ databases">
        <title>Whole genome analyses suggest that Burkholderia sensu lato contains two further novel genera in the rhizoxinica-symbiotica group Mycetohabitans gen. nov., and Trinickia gen. nov.: implications for the evolution of diazotrophy and nodulation in the Burkholderiaceae.</title>
        <authorList>
            <person name="Estrada-de los Santos P."/>
            <person name="Palmer M."/>
            <person name="Chavez-Ramirez B."/>
            <person name="Beukes C."/>
            <person name="Steenkamp E.T."/>
            <person name="Hirsch A.M."/>
            <person name="Manyaka P."/>
            <person name="Maluk M."/>
            <person name="Lafos M."/>
            <person name="Crook M."/>
            <person name="Gross E."/>
            <person name="Simon M.F."/>
            <person name="Bueno dos Reis Junior F."/>
            <person name="Poole P.S."/>
            <person name="Venter S.N."/>
            <person name="James E.K."/>
        </authorList>
    </citation>
    <scope>NUCLEOTIDE SEQUENCE [LARGE SCALE GENOMIC DNA]</scope>
    <source>
        <strain evidence="2 3">JPY 581</strain>
    </source>
</reference>
<dbReference type="Gene3D" id="3.10.450.50">
    <property type="match status" value="1"/>
</dbReference>
<organism evidence="2 3">
    <name type="scientific">Trinickia symbiotica</name>
    <dbReference type="NCBI Taxonomy" id="863227"/>
    <lineage>
        <taxon>Bacteria</taxon>
        <taxon>Pseudomonadati</taxon>
        <taxon>Pseudomonadota</taxon>
        <taxon>Betaproteobacteria</taxon>
        <taxon>Burkholderiales</taxon>
        <taxon>Burkholderiaceae</taxon>
        <taxon>Trinickia</taxon>
    </lineage>
</organism>